<evidence type="ECO:0000313" key="3">
    <source>
        <dbReference type="Proteomes" id="UP000029780"/>
    </source>
</evidence>
<organismHost>
    <name type="scientific">Acanthamoeba</name>
    <dbReference type="NCBI Taxonomy" id="5754"/>
</organismHost>
<dbReference type="KEGG" id="vg:8746674"/>
<keyword evidence="3" id="KW-1185">Reference proteome</keyword>
<evidence type="ECO:0000313" key="2">
    <source>
        <dbReference type="EMBL" id="ADB04200.1"/>
    </source>
</evidence>
<dbReference type="Proteomes" id="UP000029780">
    <property type="component" value="Segment"/>
</dbReference>
<sequence length="174" mass="20444">MEFFGVNIFKRQKIFESSVVANIWSFYFYEHAVRSARRCDVEELLEVGSRRWKRNEAKFPRLFRVQQRQRNPDREFSASPRASRGIQGSRHRRPERHFCVFREHLQAPFEGEDAQRIGDFGKHSRKTGETAKNKGAKSRNPLSSGCDARKTRRNDALNTDNPDSFRSAALKYFE</sequence>
<dbReference type="RefSeq" id="YP_003407162.1">
    <property type="nucleotide sequence ID" value="NC_013756.1"/>
</dbReference>
<accession>D2XB73</accession>
<proteinExistence type="predicted"/>
<name>D2XB73_GBMV</name>
<dbReference type="EMBL" id="GU071086">
    <property type="protein sequence ID" value="ADB04200.1"/>
    <property type="molecule type" value="Genomic_DNA"/>
</dbReference>
<feature type="region of interest" description="Disordered" evidence="1">
    <location>
        <begin position="112"/>
        <end position="163"/>
    </location>
</feature>
<organism evidence="2 3">
    <name type="scientific">Marseillevirus marseillevirus</name>
    <name type="common">GBM</name>
    <dbReference type="NCBI Taxonomy" id="694581"/>
    <lineage>
        <taxon>Viruses</taxon>
        <taxon>Varidnaviria</taxon>
        <taxon>Bamfordvirae</taxon>
        <taxon>Nucleocytoviricota</taxon>
        <taxon>Megaviricetes</taxon>
        <taxon>Pimascovirales</taxon>
        <taxon>Pimascovirales incertae sedis</taxon>
        <taxon>Marseilleviridae</taxon>
        <taxon>Marseillevirus</taxon>
        <taxon>Marseillevirus massiliense</taxon>
    </lineage>
</organism>
<feature type="compositionally biased region" description="Basic and acidic residues" evidence="1">
    <location>
        <begin position="113"/>
        <end position="132"/>
    </location>
</feature>
<gene>
    <name evidence="2" type="ORF">MAR_ORF438</name>
</gene>
<reference evidence="2 3" key="1">
    <citation type="journal article" date="2009" name="Proc. Natl. Acad. Sci. U.S.A.">
        <title>Giant Marseillevirus highlights the role of amoebae as a melting pot in emergence of chimeric microorganisms.</title>
        <authorList>
            <person name="Boyer M."/>
            <person name="Yutin N."/>
            <person name="Pagnier I."/>
            <person name="Barrassi L."/>
            <person name="Fournous G."/>
            <person name="Espinosa L."/>
            <person name="Robert C."/>
            <person name="Azza S."/>
            <person name="Sun S."/>
            <person name="Rossmann M.G."/>
            <person name="Suzan-Monti M."/>
            <person name="La Scola B."/>
            <person name="Koonin E.V."/>
            <person name="Raoult D."/>
        </authorList>
    </citation>
    <scope>NUCLEOTIDE SEQUENCE [LARGE SCALE GENOMIC DNA]</scope>
    <source>
        <strain evidence="2 3">T19</strain>
    </source>
</reference>
<protein>
    <submittedName>
        <fullName evidence="2">Uncharacterized protein</fullName>
    </submittedName>
</protein>
<feature type="region of interest" description="Disordered" evidence="1">
    <location>
        <begin position="68"/>
        <end position="91"/>
    </location>
</feature>
<dbReference type="GeneID" id="8746674"/>
<evidence type="ECO:0000256" key="1">
    <source>
        <dbReference type="SAM" id="MobiDB-lite"/>
    </source>
</evidence>